<feature type="DNA-binding region" description="H-T-H motif" evidence="5">
    <location>
        <begin position="31"/>
        <end position="50"/>
    </location>
</feature>
<dbReference type="PROSITE" id="PS01081">
    <property type="entry name" value="HTH_TETR_1"/>
    <property type="match status" value="1"/>
</dbReference>
<dbReference type="PRINTS" id="PR00455">
    <property type="entry name" value="HTHTETR"/>
</dbReference>
<keyword evidence="2" id="KW-0805">Transcription regulation</keyword>
<reference evidence="7 8" key="1">
    <citation type="journal article" date="2012" name="J. Bacteriol.">
        <title>Genome of Bacillus macauensis ZFHKF-1, a Long-Chain-Forming Bacterium.</title>
        <authorList>
            <person name="Cai L."/>
            <person name="Zhang T."/>
        </authorList>
    </citation>
    <scope>NUCLEOTIDE SEQUENCE [LARGE SCALE GENOMIC DNA]</scope>
    <source>
        <strain evidence="7 8">ZFHKF-1</strain>
    </source>
</reference>
<protein>
    <submittedName>
        <fullName evidence="7">Putative transcriptional regulator</fullName>
    </submittedName>
</protein>
<dbReference type="Pfam" id="PF13977">
    <property type="entry name" value="TetR_C_6"/>
    <property type="match status" value="1"/>
</dbReference>
<dbReference type="PANTHER" id="PTHR30055:SF226">
    <property type="entry name" value="HTH-TYPE TRANSCRIPTIONAL REGULATOR PKSA"/>
    <property type="match status" value="1"/>
</dbReference>
<dbReference type="PANTHER" id="PTHR30055">
    <property type="entry name" value="HTH-TYPE TRANSCRIPTIONAL REGULATOR RUTR"/>
    <property type="match status" value="1"/>
</dbReference>
<organism evidence="7 8">
    <name type="scientific">Fictibacillus macauensis ZFHKF-1</name>
    <dbReference type="NCBI Taxonomy" id="1196324"/>
    <lineage>
        <taxon>Bacteria</taxon>
        <taxon>Bacillati</taxon>
        <taxon>Bacillota</taxon>
        <taxon>Bacilli</taxon>
        <taxon>Bacillales</taxon>
        <taxon>Fictibacillaceae</taxon>
        <taxon>Fictibacillus</taxon>
    </lineage>
</organism>
<keyword evidence="3 5" id="KW-0238">DNA-binding</keyword>
<dbReference type="EMBL" id="AKKV01000033">
    <property type="protein sequence ID" value="EIT84442.1"/>
    <property type="molecule type" value="Genomic_DNA"/>
</dbReference>
<dbReference type="InterPro" id="IPR036271">
    <property type="entry name" value="Tet_transcr_reg_TetR-rel_C_sf"/>
</dbReference>
<evidence type="ECO:0000256" key="4">
    <source>
        <dbReference type="ARBA" id="ARBA00023163"/>
    </source>
</evidence>
<sequence>MPKIVDHQQRKEKIAEAAWTVIREKGIKGASVRNIAQACGLSLGALRHYFTTQEELLIFTMNSVKERAEARIAYVYEQPLPMLEKILGILYELLPTDENKRAEMEVWFEFTAHLRSENASFDAEHDGILSICQTVIQALATHDVLLPNLSISLEIERLYALIDGLALHALLDSKRLPSEQMKQTVAYHLQQICRAE</sequence>
<dbReference type="InterPro" id="IPR023772">
    <property type="entry name" value="DNA-bd_HTH_TetR-type_CS"/>
</dbReference>
<dbReference type="SUPFAM" id="SSF48498">
    <property type="entry name" value="Tetracyclin repressor-like, C-terminal domain"/>
    <property type="match status" value="1"/>
</dbReference>
<dbReference type="InterPro" id="IPR050109">
    <property type="entry name" value="HTH-type_TetR-like_transc_reg"/>
</dbReference>
<accession>I8AFN1</accession>
<name>I8AFN1_9BACL</name>
<dbReference type="RefSeq" id="WP_007203162.1">
    <property type="nucleotide sequence ID" value="NZ_AKKV01000033.1"/>
</dbReference>
<dbReference type="AlphaFoldDB" id="I8AFN1"/>
<dbReference type="GO" id="GO:0003700">
    <property type="term" value="F:DNA-binding transcription factor activity"/>
    <property type="evidence" value="ECO:0007669"/>
    <property type="project" value="TreeGrafter"/>
</dbReference>
<dbReference type="SUPFAM" id="SSF46689">
    <property type="entry name" value="Homeodomain-like"/>
    <property type="match status" value="1"/>
</dbReference>
<keyword evidence="4" id="KW-0804">Transcription</keyword>
<evidence type="ECO:0000313" key="8">
    <source>
        <dbReference type="Proteomes" id="UP000004080"/>
    </source>
</evidence>
<dbReference type="PATRIC" id="fig|1196324.3.peg.3165"/>
<evidence type="ECO:0000256" key="5">
    <source>
        <dbReference type="PROSITE-ProRule" id="PRU00335"/>
    </source>
</evidence>
<dbReference type="InterPro" id="IPR009057">
    <property type="entry name" value="Homeodomain-like_sf"/>
</dbReference>
<dbReference type="Pfam" id="PF00440">
    <property type="entry name" value="TetR_N"/>
    <property type="match status" value="1"/>
</dbReference>
<dbReference type="Proteomes" id="UP000004080">
    <property type="component" value="Unassembled WGS sequence"/>
</dbReference>
<dbReference type="STRING" id="1196324.A374_15444"/>
<gene>
    <name evidence="7" type="ORF">A374_15444</name>
</gene>
<evidence type="ECO:0000256" key="1">
    <source>
        <dbReference type="ARBA" id="ARBA00022491"/>
    </source>
</evidence>
<keyword evidence="8" id="KW-1185">Reference proteome</keyword>
<evidence type="ECO:0000313" key="7">
    <source>
        <dbReference type="EMBL" id="EIT84442.1"/>
    </source>
</evidence>
<proteinExistence type="predicted"/>
<comment type="caution">
    <text evidence="7">The sequence shown here is derived from an EMBL/GenBank/DDBJ whole genome shotgun (WGS) entry which is preliminary data.</text>
</comment>
<dbReference type="PROSITE" id="PS50977">
    <property type="entry name" value="HTH_TETR_2"/>
    <property type="match status" value="1"/>
</dbReference>
<dbReference type="eggNOG" id="COG3226">
    <property type="taxonomic scope" value="Bacteria"/>
</dbReference>
<dbReference type="GO" id="GO:0000976">
    <property type="term" value="F:transcription cis-regulatory region binding"/>
    <property type="evidence" value="ECO:0007669"/>
    <property type="project" value="TreeGrafter"/>
</dbReference>
<evidence type="ECO:0000256" key="3">
    <source>
        <dbReference type="ARBA" id="ARBA00023125"/>
    </source>
</evidence>
<evidence type="ECO:0000259" key="6">
    <source>
        <dbReference type="PROSITE" id="PS50977"/>
    </source>
</evidence>
<dbReference type="InterPro" id="IPR001647">
    <property type="entry name" value="HTH_TetR"/>
</dbReference>
<dbReference type="OrthoDB" id="9816296at2"/>
<evidence type="ECO:0000256" key="2">
    <source>
        <dbReference type="ARBA" id="ARBA00023015"/>
    </source>
</evidence>
<dbReference type="InterPro" id="IPR039538">
    <property type="entry name" value="BetI_C"/>
</dbReference>
<feature type="domain" description="HTH tetR-type" evidence="6">
    <location>
        <begin position="8"/>
        <end position="68"/>
    </location>
</feature>
<dbReference type="Gene3D" id="1.10.357.10">
    <property type="entry name" value="Tetracycline Repressor, domain 2"/>
    <property type="match status" value="1"/>
</dbReference>
<keyword evidence="1" id="KW-0678">Repressor</keyword>